<name>A0A8C9WN40_SCLFO</name>
<dbReference type="InterPro" id="IPR001304">
    <property type="entry name" value="C-type_lectin-like"/>
</dbReference>
<proteinExistence type="predicted"/>
<dbReference type="SMART" id="SM00034">
    <property type="entry name" value="CLECT"/>
    <property type="match status" value="1"/>
</dbReference>
<dbReference type="Gene3D" id="3.10.100.10">
    <property type="entry name" value="Mannose-Binding Protein A, subunit A"/>
    <property type="match status" value="1"/>
</dbReference>
<dbReference type="OrthoDB" id="441660at2759"/>
<feature type="signal peptide" evidence="1">
    <location>
        <begin position="1"/>
        <end position="20"/>
    </location>
</feature>
<organism evidence="3 4">
    <name type="scientific">Scleropages formosus</name>
    <name type="common">Asian bonytongue</name>
    <name type="synonym">Osteoglossum formosum</name>
    <dbReference type="NCBI Taxonomy" id="113540"/>
    <lineage>
        <taxon>Eukaryota</taxon>
        <taxon>Metazoa</taxon>
        <taxon>Chordata</taxon>
        <taxon>Craniata</taxon>
        <taxon>Vertebrata</taxon>
        <taxon>Euteleostomi</taxon>
        <taxon>Actinopterygii</taxon>
        <taxon>Neopterygii</taxon>
        <taxon>Teleostei</taxon>
        <taxon>Osteoglossocephala</taxon>
        <taxon>Osteoglossomorpha</taxon>
        <taxon>Osteoglossiformes</taxon>
        <taxon>Osteoglossidae</taxon>
        <taxon>Scleropages</taxon>
    </lineage>
</organism>
<reference evidence="3" key="3">
    <citation type="submission" date="2025-09" db="UniProtKB">
        <authorList>
            <consortium name="Ensembl"/>
        </authorList>
    </citation>
    <scope>IDENTIFICATION</scope>
</reference>
<protein>
    <recommendedName>
        <fullName evidence="2">C-type lectin domain-containing protein</fullName>
    </recommendedName>
</protein>
<dbReference type="PROSITE" id="PS50041">
    <property type="entry name" value="C_TYPE_LECTIN_2"/>
    <property type="match status" value="1"/>
</dbReference>
<dbReference type="CDD" id="cd00037">
    <property type="entry name" value="CLECT"/>
    <property type="match status" value="1"/>
</dbReference>
<evidence type="ECO:0000256" key="1">
    <source>
        <dbReference type="SAM" id="SignalP"/>
    </source>
</evidence>
<evidence type="ECO:0000259" key="2">
    <source>
        <dbReference type="PROSITE" id="PS50041"/>
    </source>
</evidence>
<dbReference type="Ensembl" id="ENSSFOT00015057184.1">
    <property type="protein sequence ID" value="ENSSFOP00015079169.1"/>
    <property type="gene ID" value="ENSSFOG00015024640.1"/>
</dbReference>
<dbReference type="InterPro" id="IPR016187">
    <property type="entry name" value="CTDL_fold"/>
</dbReference>
<dbReference type="Proteomes" id="UP000694397">
    <property type="component" value="Chromosome 6"/>
</dbReference>
<evidence type="ECO:0000313" key="4">
    <source>
        <dbReference type="Proteomes" id="UP000694397"/>
    </source>
</evidence>
<dbReference type="AlphaFoldDB" id="A0A8C9WN40"/>
<dbReference type="SUPFAM" id="SSF56436">
    <property type="entry name" value="C-type lectin-like"/>
    <property type="match status" value="1"/>
</dbReference>
<feature type="domain" description="C-type lectin" evidence="2">
    <location>
        <begin position="75"/>
        <end position="172"/>
    </location>
</feature>
<dbReference type="Pfam" id="PF00059">
    <property type="entry name" value="Lectin_C"/>
    <property type="match status" value="1"/>
</dbReference>
<reference evidence="3 4" key="1">
    <citation type="submission" date="2019-04" db="EMBL/GenBank/DDBJ databases">
        <authorList>
            <consortium name="Wellcome Sanger Institute Data Sharing"/>
        </authorList>
    </citation>
    <scope>NUCLEOTIDE SEQUENCE [LARGE SCALE GENOMIC DNA]</scope>
</reference>
<dbReference type="GeneTree" id="ENSGT00940000177679"/>
<evidence type="ECO:0000313" key="3">
    <source>
        <dbReference type="Ensembl" id="ENSSFOP00015079169.1"/>
    </source>
</evidence>
<accession>A0A8C9WN40</accession>
<keyword evidence="4" id="KW-1185">Reference proteome</keyword>
<reference evidence="3" key="2">
    <citation type="submission" date="2025-08" db="UniProtKB">
        <authorList>
            <consortium name="Ensembl"/>
        </authorList>
    </citation>
    <scope>IDENTIFICATION</scope>
</reference>
<dbReference type="InterPro" id="IPR016186">
    <property type="entry name" value="C-type_lectin-like/link_sf"/>
</dbReference>
<keyword evidence="1" id="KW-0732">Signal</keyword>
<sequence>KLKSTVLVLLAPALGTGSQGSRTTGMTMKTAVRRRGRAMASGMTSHAIHGAVTSASDSTVSSPHHYESAESPQDCYKLEADTRKSWVSARLDCLREGADLVSILSAEEEQYVISRLDSSQYDLWTGYSTLVMVLLRCSEHNPTKRFLKSWKKRTAIIWRSHVCRYERPYMCKRGLNSK</sequence>
<feature type="chain" id="PRO_5035000789" description="C-type lectin domain-containing protein" evidence="1">
    <location>
        <begin position="21"/>
        <end position="178"/>
    </location>
</feature>